<dbReference type="EMBL" id="JARKIB010000355">
    <property type="protein sequence ID" value="KAJ7712894.1"/>
    <property type="molecule type" value="Genomic_DNA"/>
</dbReference>
<keyword evidence="2" id="KW-1185">Reference proteome</keyword>
<organism evidence="1 2">
    <name type="scientific">Mycena metata</name>
    <dbReference type="NCBI Taxonomy" id="1033252"/>
    <lineage>
        <taxon>Eukaryota</taxon>
        <taxon>Fungi</taxon>
        <taxon>Dikarya</taxon>
        <taxon>Basidiomycota</taxon>
        <taxon>Agaricomycotina</taxon>
        <taxon>Agaricomycetes</taxon>
        <taxon>Agaricomycetidae</taxon>
        <taxon>Agaricales</taxon>
        <taxon>Marasmiineae</taxon>
        <taxon>Mycenaceae</taxon>
        <taxon>Mycena</taxon>
    </lineage>
</organism>
<reference evidence="1" key="1">
    <citation type="submission" date="2023-03" db="EMBL/GenBank/DDBJ databases">
        <title>Massive genome expansion in bonnet fungi (Mycena s.s.) driven by repeated elements and novel gene families across ecological guilds.</title>
        <authorList>
            <consortium name="Lawrence Berkeley National Laboratory"/>
            <person name="Harder C.B."/>
            <person name="Miyauchi S."/>
            <person name="Viragh M."/>
            <person name="Kuo A."/>
            <person name="Thoen E."/>
            <person name="Andreopoulos B."/>
            <person name="Lu D."/>
            <person name="Skrede I."/>
            <person name="Drula E."/>
            <person name="Henrissat B."/>
            <person name="Morin E."/>
            <person name="Kohler A."/>
            <person name="Barry K."/>
            <person name="LaButti K."/>
            <person name="Morin E."/>
            <person name="Salamov A."/>
            <person name="Lipzen A."/>
            <person name="Mereny Z."/>
            <person name="Hegedus B."/>
            <person name="Baldrian P."/>
            <person name="Stursova M."/>
            <person name="Weitz H."/>
            <person name="Taylor A."/>
            <person name="Grigoriev I.V."/>
            <person name="Nagy L.G."/>
            <person name="Martin F."/>
            <person name="Kauserud H."/>
        </authorList>
    </citation>
    <scope>NUCLEOTIDE SEQUENCE</scope>
    <source>
        <strain evidence="1">CBHHK182m</strain>
    </source>
</reference>
<gene>
    <name evidence="1" type="ORF">B0H16DRAFT_1479068</name>
</gene>
<evidence type="ECO:0000313" key="2">
    <source>
        <dbReference type="Proteomes" id="UP001215598"/>
    </source>
</evidence>
<dbReference type="Proteomes" id="UP001215598">
    <property type="component" value="Unassembled WGS sequence"/>
</dbReference>
<protein>
    <submittedName>
        <fullName evidence="1">Uncharacterized protein</fullName>
    </submittedName>
</protein>
<accession>A0AAD7ME13</accession>
<evidence type="ECO:0000313" key="1">
    <source>
        <dbReference type="EMBL" id="KAJ7712894.1"/>
    </source>
</evidence>
<name>A0AAD7ME13_9AGAR</name>
<comment type="caution">
    <text evidence="1">The sequence shown here is derived from an EMBL/GenBank/DDBJ whole genome shotgun (WGS) entry which is preliminary data.</text>
</comment>
<sequence>MSLVCKRNEFSERPNVIRFRAWPRTLAINLKQSARQRGLENQSIVNHVTNETHPITLSRNGHIQKGKSGQPFYSNPSNRWLRYSAGNTSPFFPSLRQASLRECPARSDRRRLVPNLGTPPLFRARYHGHVTWLPNFETVVLVLLQSSLRAQSEIRRCYEFLAVLLERMVWVGCHNFIVWHTINRVHRSCIKNIGVQRGGIVKIGSWLRDWS</sequence>
<proteinExistence type="predicted"/>
<dbReference type="AlphaFoldDB" id="A0AAD7ME13"/>